<dbReference type="EMBL" id="MN739095">
    <property type="protein sequence ID" value="QHS88315.1"/>
    <property type="molecule type" value="Genomic_DNA"/>
</dbReference>
<protein>
    <submittedName>
        <fullName evidence="1">Uncharacterized protein</fullName>
    </submittedName>
</protein>
<sequence>MDARIRRFEKERHIVPSIQVNETYQNMSFAPGATLTIPTNYPFVPPLLKVNDIFYVRYLENEFKHLKPFLEQYKIKPYNCCLCCSSITGDWTPCYGIKEVLNEYYHYQNVLELAYKTKLCLEKVDMDDLIHSTIISYLFHI</sequence>
<dbReference type="Gene3D" id="3.10.110.10">
    <property type="entry name" value="Ubiquitin Conjugating Enzyme"/>
    <property type="match status" value="1"/>
</dbReference>
<reference evidence="1" key="1">
    <citation type="journal article" date="2020" name="Nature">
        <title>Giant virus diversity and host interactions through global metagenomics.</title>
        <authorList>
            <person name="Schulz F."/>
            <person name="Roux S."/>
            <person name="Paez-Espino D."/>
            <person name="Jungbluth S."/>
            <person name="Walsh D.A."/>
            <person name="Denef V.J."/>
            <person name="McMahon K.D."/>
            <person name="Konstantinidis K.T."/>
            <person name="Eloe-Fadrosh E.A."/>
            <person name="Kyrpides N.C."/>
            <person name="Woyke T."/>
        </authorList>
    </citation>
    <scope>NUCLEOTIDE SEQUENCE</scope>
    <source>
        <strain evidence="1">GVMAG-M-3300010158-55</strain>
    </source>
</reference>
<dbReference type="AlphaFoldDB" id="A0A6C0B7U0"/>
<dbReference type="InterPro" id="IPR016135">
    <property type="entry name" value="UBQ-conjugating_enzyme/RWD"/>
</dbReference>
<accession>A0A6C0B7U0</accession>
<evidence type="ECO:0000313" key="1">
    <source>
        <dbReference type="EMBL" id="QHS88315.1"/>
    </source>
</evidence>
<proteinExistence type="predicted"/>
<name>A0A6C0B7U0_9ZZZZ</name>
<organism evidence="1">
    <name type="scientific">viral metagenome</name>
    <dbReference type="NCBI Taxonomy" id="1070528"/>
    <lineage>
        <taxon>unclassified sequences</taxon>
        <taxon>metagenomes</taxon>
        <taxon>organismal metagenomes</taxon>
    </lineage>
</organism>